<sequence length="84" mass="8954">MASPRKGKAKVKITSSGKKVSYGQAGNAKGGGSRVKPGTSKGDSYCARSYGIKMGLPIGKRNDPNTPNNLSRKRWKCAGKKSRR</sequence>
<evidence type="ECO:0000256" key="1">
    <source>
        <dbReference type="SAM" id="MobiDB-lite"/>
    </source>
</evidence>
<comment type="caution">
    <text evidence="2">The sequence shown here is derived from an EMBL/GenBank/DDBJ whole genome shotgun (WGS) entry which is preliminary data.</text>
</comment>
<organism evidence="2">
    <name type="scientific">marine sediment metagenome</name>
    <dbReference type="NCBI Taxonomy" id="412755"/>
    <lineage>
        <taxon>unclassified sequences</taxon>
        <taxon>metagenomes</taxon>
        <taxon>ecological metagenomes</taxon>
    </lineage>
</organism>
<feature type="region of interest" description="Disordered" evidence="1">
    <location>
        <begin position="1"/>
        <end position="84"/>
    </location>
</feature>
<proteinExistence type="predicted"/>
<protein>
    <submittedName>
        <fullName evidence="2">Uncharacterized protein</fullName>
    </submittedName>
</protein>
<name>X0X547_9ZZZZ</name>
<reference evidence="2" key="1">
    <citation type="journal article" date="2014" name="Front. Microbiol.">
        <title>High frequency of phylogenetically diverse reductive dehalogenase-homologous genes in deep subseafloor sedimentary metagenomes.</title>
        <authorList>
            <person name="Kawai M."/>
            <person name="Futagami T."/>
            <person name="Toyoda A."/>
            <person name="Takaki Y."/>
            <person name="Nishi S."/>
            <person name="Hori S."/>
            <person name="Arai W."/>
            <person name="Tsubouchi T."/>
            <person name="Morono Y."/>
            <person name="Uchiyama I."/>
            <person name="Ito T."/>
            <person name="Fujiyama A."/>
            <person name="Inagaki F."/>
            <person name="Takami H."/>
        </authorList>
    </citation>
    <scope>NUCLEOTIDE SEQUENCE</scope>
    <source>
        <strain evidence="2">Expedition CK06-06</strain>
    </source>
</reference>
<feature type="compositionally biased region" description="Basic residues" evidence="1">
    <location>
        <begin position="71"/>
        <end position="84"/>
    </location>
</feature>
<gene>
    <name evidence="2" type="ORF">S01H1_66587</name>
</gene>
<dbReference type="EMBL" id="BARS01044035">
    <property type="protein sequence ID" value="GAG31788.1"/>
    <property type="molecule type" value="Genomic_DNA"/>
</dbReference>
<dbReference type="AlphaFoldDB" id="X0X547"/>
<evidence type="ECO:0000313" key="2">
    <source>
        <dbReference type="EMBL" id="GAG31788.1"/>
    </source>
</evidence>
<feature type="compositionally biased region" description="Basic residues" evidence="1">
    <location>
        <begin position="1"/>
        <end position="11"/>
    </location>
</feature>
<accession>X0X547</accession>